<name>A0A2P2PI34_RHIMU</name>
<sequence length="24" mass="2765">MTIKTFGSGINVKKREQEEALRDN</sequence>
<protein>
    <submittedName>
        <fullName evidence="1">Uncharacterized protein</fullName>
    </submittedName>
</protein>
<dbReference type="AlphaFoldDB" id="A0A2P2PI34"/>
<evidence type="ECO:0000313" key="1">
    <source>
        <dbReference type="EMBL" id="MBX54291.1"/>
    </source>
</evidence>
<proteinExistence type="predicted"/>
<dbReference type="EMBL" id="GGEC01073807">
    <property type="protein sequence ID" value="MBX54291.1"/>
    <property type="molecule type" value="Transcribed_RNA"/>
</dbReference>
<organism evidence="1">
    <name type="scientific">Rhizophora mucronata</name>
    <name type="common">Asiatic mangrove</name>
    <dbReference type="NCBI Taxonomy" id="61149"/>
    <lineage>
        <taxon>Eukaryota</taxon>
        <taxon>Viridiplantae</taxon>
        <taxon>Streptophyta</taxon>
        <taxon>Embryophyta</taxon>
        <taxon>Tracheophyta</taxon>
        <taxon>Spermatophyta</taxon>
        <taxon>Magnoliopsida</taxon>
        <taxon>eudicotyledons</taxon>
        <taxon>Gunneridae</taxon>
        <taxon>Pentapetalae</taxon>
        <taxon>rosids</taxon>
        <taxon>fabids</taxon>
        <taxon>Malpighiales</taxon>
        <taxon>Rhizophoraceae</taxon>
        <taxon>Rhizophora</taxon>
    </lineage>
</organism>
<reference evidence="1" key="1">
    <citation type="submission" date="2018-02" db="EMBL/GenBank/DDBJ databases">
        <title>Rhizophora mucronata_Transcriptome.</title>
        <authorList>
            <person name="Meera S.P."/>
            <person name="Sreeshan A."/>
            <person name="Augustine A."/>
        </authorList>
    </citation>
    <scope>NUCLEOTIDE SEQUENCE</scope>
    <source>
        <tissue evidence="1">Leaf</tissue>
    </source>
</reference>
<accession>A0A2P2PI34</accession>